<evidence type="ECO:0000256" key="1">
    <source>
        <dbReference type="SAM" id="MobiDB-lite"/>
    </source>
</evidence>
<keyword evidence="3" id="KW-1185">Reference proteome</keyword>
<protein>
    <submittedName>
        <fullName evidence="2">Uncharacterized protein</fullName>
    </submittedName>
</protein>
<dbReference type="EMBL" id="RBNJ01000275">
    <property type="protein sequence ID" value="RUS34957.1"/>
    <property type="molecule type" value="Genomic_DNA"/>
</dbReference>
<evidence type="ECO:0000313" key="2">
    <source>
        <dbReference type="EMBL" id="RUS34957.1"/>
    </source>
</evidence>
<reference evidence="2 3" key="1">
    <citation type="journal article" date="2018" name="New Phytol.">
        <title>Phylogenomics of Endogonaceae and evolution of mycorrhizas within Mucoromycota.</title>
        <authorList>
            <person name="Chang Y."/>
            <person name="Desiro A."/>
            <person name="Na H."/>
            <person name="Sandor L."/>
            <person name="Lipzen A."/>
            <person name="Clum A."/>
            <person name="Barry K."/>
            <person name="Grigoriev I.V."/>
            <person name="Martin F.M."/>
            <person name="Stajich J.E."/>
            <person name="Smith M.E."/>
            <person name="Bonito G."/>
            <person name="Spatafora J.W."/>
        </authorList>
    </citation>
    <scope>NUCLEOTIDE SEQUENCE [LARGE SCALE GENOMIC DNA]</scope>
    <source>
        <strain evidence="2 3">AD002</strain>
    </source>
</reference>
<comment type="caution">
    <text evidence="2">The sequence shown here is derived from an EMBL/GenBank/DDBJ whole genome shotgun (WGS) entry which is preliminary data.</text>
</comment>
<organism evidence="2 3">
    <name type="scientific">Jimgerdemannia flammicorona</name>
    <dbReference type="NCBI Taxonomy" id="994334"/>
    <lineage>
        <taxon>Eukaryota</taxon>
        <taxon>Fungi</taxon>
        <taxon>Fungi incertae sedis</taxon>
        <taxon>Mucoromycota</taxon>
        <taxon>Mucoromycotina</taxon>
        <taxon>Endogonomycetes</taxon>
        <taxon>Endogonales</taxon>
        <taxon>Endogonaceae</taxon>
        <taxon>Jimgerdemannia</taxon>
    </lineage>
</organism>
<dbReference type="AlphaFoldDB" id="A0A433QYV2"/>
<accession>A0A433QYV2</accession>
<feature type="compositionally biased region" description="Basic and acidic residues" evidence="1">
    <location>
        <begin position="48"/>
        <end position="59"/>
    </location>
</feature>
<name>A0A433QYV2_9FUNG</name>
<proteinExistence type="predicted"/>
<sequence length="71" mass="8087">MAYGHIWDVCDVLSFELQENRTGKHTLTQLNNGSQESQEAEGGGLQETEAKGRQEEGRRRQLHGHLVQIQR</sequence>
<feature type="region of interest" description="Disordered" evidence="1">
    <location>
        <begin position="26"/>
        <end position="71"/>
    </location>
</feature>
<dbReference type="Proteomes" id="UP000274822">
    <property type="component" value="Unassembled WGS sequence"/>
</dbReference>
<evidence type="ECO:0000313" key="3">
    <source>
        <dbReference type="Proteomes" id="UP000274822"/>
    </source>
</evidence>
<gene>
    <name evidence="2" type="ORF">BC938DRAFT_477407</name>
</gene>